<sequence>MIEIILLILSIILLYYVVIRPLNYWSKKNVQTGTVIPFFGDNFYVLLGRESMTHMVERIYNKVQGVRFIGAYQFLTPMLFVKSPEVIKNICVKDFDHFVNHRTFFPDDADELWSKNLISLKGQTWKDMRSTVSPTFTSSKMRAMYVLISQKAELFVQYFLDKKEDFIKTEMKEAYRRYTADVIASTAFGLEVNSLKDKDNEFYKMGTSIANFSTFRKKLTFFMFQISHLLAKILGLALLTDNEKYFFMNLVKDTIEMREKQNIKRPDMLGILMEAKNERAKAKSTDENKRKDEEGVIENVKQDLTVGDITSQALIFFIAGFDAVSSQMCFIAYELAINPDVQKKLIEEIDRNRPANSSPSYETLLNMSYLDQVILEAQRKWPIAVVADRVVTKPYTIEPELPGEKPVHLEVGENIWIPIYAIHHDPNFYENPDKFDPERFSPENKKNIDPYSYIPFGVGPRNCIGNRFALLEIKAVFFHLLSHFEIVPVEETNIPLRISKSAINLTSENNFPLGLKKRK</sequence>
<dbReference type="Proteomes" id="UP001516400">
    <property type="component" value="Unassembled WGS sequence"/>
</dbReference>
<feature type="binding site" description="axial binding residue" evidence="13">
    <location>
        <position position="463"/>
    </location>
    <ligand>
        <name>heme</name>
        <dbReference type="ChEBI" id="CHEBI:30413"/>
    </ligand>
    <ligandPart>
        <name>Fe</name>
        <dbReference type="ChEBI" id="CHEBI:18248"/>
    </ligandPart>
</feature>
<evidence type="ECO:0000256" key="12">
    <source>
        <dbReference type="ARBA" id="ARBA00023136"/>
    </source>
</evidence>
<evidence type="ECO:0008006" key="17">
    <source>
        <dbReference type="Google" id="ProtNLM"/>
    </source>
</evidence>
<organism evidence="15 16">
    <name type="scientific">Cryptolaemus montrouzieri</name>
    <dbReference type="NCBI Taxonomy" id="559131"/>
    <lineage>
        <taxon>Eukaryota</taxon>
        <taxon>Metazoa</taxon>
        <taxon>Ecdysozoa</taxon>
        <taxon>Arthropoda</taxon>
        <taxon>Hexapoda</taxon>
        <taxon>Insecta</taxon>
        <taxon>Pterygota</taxon>
        <taxon>Neoptera</taxon>
        <taxon>Endopterygota</taxon>
        <taxon>Coleoptera</taxon>
        <taxon>Polyphaga</taxon>
        <taxon>Cucujiformia</taxon>
        <taxon>Coccinelloidea</taxon>
        <taxon>Coccinellidae</taxon>
        <taxon>Scymninae</taxon>
        <taxon>Scymnini</taxon>
        <taxon>Cryptolaemus</taxon>
    </lineage>
</organism>
<dbReference type="InterPro" id="IPR017972">
    <property type="entry name" value="Cyt_P450_CS"/>
</dbReference>
<evidence type="ECO:0000256" key="14">
    <source>
        <dbReference type="RuleBase" id="RU000461"/>
    </source>
</evidence>
<evidence type="ECO:0000256" key="9">
    <source>
        <dbReference type="ARBA" id="ARBA00023002"/>
    </source>
</evidence>
<dbReference type="PANTHER" id="PTHR24292">
    <property type="entry name" value="CYTOCHROME P450"/>
    <property type="match status" value="1"/>
</dbReference>
<accession>A0ABD2N597</accession>
<dbReference type="EMBL" id="JABFTP020000062">
    <property type="protein sequence ID" value="KAL3273886.1"/>
    <property type="molecule type" value="Genomic_DNA"/>
</dbReference>
<dbReference type="InterPro" id="IPR002401">
    <property type="entry name" value="Cyt_P450_E_grp-I"/>
</dbReference>
<evidence type="ECO:0000256" key="1">
    <source>
        <dbReference type="ARBA" id="ARBA00001971"/>
    </source>
</evidence>
<keyword evidence="16" id="KW-1185">Reference proteome</keyword>
<evidence type="ECO:0000256" key="8">
    <source>
        <dbReference type="ARBA" id="ARBA00022848"/>
    </source>
</evidence>
<evidence type="ECO:0000256" key="2">
    <source>
        <dbReference type="ARBA" id="ARBA00004174"/>
    </source>
</evidence>
<proteinExistence type="inferred from homology"/>
<keyword evidence="12" id="KW-0472">Membrane</keyword>
<keyword evidence="7" id="KW-0256">Endoplasmic reticulum</keyword>
<comment type="subcellular location">
    <subcellularLocation>
        <location evidence="3">Endoplasmic reticulum membrane</location>
        <topology evidence="3">Peripheral membrane protein</topology>
    </subcellularLocation>
    <subcellularLocation>
        <location evidence="2">Microsome membrane</location>
        <topology evidence="2">Peripheral membrane protein</topology>
    </subcellularLocation>
</comment>
<evidence type="ECO:0000256" key="6">
    <source>
        <dbReference type="ARBA" id="ARBA00022723"/>
    </source>
</evidence>
<dbReference type="AlphaFoldDB" id="A0ABD2N597"/>
<keyword evidence="5 13" id="KW-0349">Heme</keyword>
<dbReference type="SUPFAM" id="SSF48264">
    <property type="entry name" value="Cytochrome P450"/>
    <property type="match status" value="1"/>
</dbReference>
<dbReference type="GO" id="GO:0046872">
    <property type="term" value="F:metal ion binding"/>
    <property type="evidence" value="ECO:0007669"/>
    <property type="project" value="UniProtKB-KW"/>
</dbReference>
<comment type="caution">
    <text evidence="15">The sequence shown here is derived from an EMBL/GenBank/DDBJ whole genome shotgun (WGS) entry which is preliminary data.</text>
</comment>
<evidence type="ECO:0000256" key="4">
    <source>
        <dbReference type="ARBA" id="ARBA00010617"/>
    </source>
</evidence>
<protein>
    <recommendedName>
        <fullName evidence="17">Cytochrome P450</fullName>
    </recommendedName>
</protein>
<dbReference type="PROSITE" id="PS00086">
    <property type="entry name" value="CYTOCHROME_P450"/>
    <property type="match status" value="1"/>
</dbReference>
<dbReference type="FunFam" id="1.10.630.10:FF:000042">
    <property type="entry name" value="Cytochrome P450"/>
    <property type="match status" value="1"/>
</dbReference>
<gene>
    <name evidence="15" type="ORF">HHI36_015311</name>
</gene>
<dbReference type="GO" id="GO:0004497">
    <property type="term" value="F:monooxygenase activity"/>
    <property type="evidence" value="ECO:0007669"/>
    <property type="project" value="UniProtKB-KW"/>
</dbReference>
<dbReference type="GO" id="GO:0005789">
    <property type="term" value="C:endoplasmic reticulum membrane"/>
    <property type="evidence" value="ECO:0007669"/>
    <property type="project" value="UniProtKB-SubCell"/>
</dbReference>
<keyword evidence="10 13" id="KW-0408">Iron</keyword>
<evidence type="ECO:0000256" key="11">
    <source>
        <dbReference type="ARBA" id="ARBA00023033"/>
    </source>
</evidence>
<keyword evidence="8" id="KW-0492">Microsome</keyword>
<evidence type="ECO:0000256" key="3">
    <source>
        <dbReference type="ARBA" id="ARBA00004406"/>
    </source>
</evidence>
<comment type="cofactor">
    <cofactor evidence="1 13">
        <name>heme</name>
        <dbReference type="ChEBI" id="CHEBI:30413"/>
    </cofactor>
</comment>
<keyword evidence="11 14" id="KW-0503">Monooxygenase</keyword>
<comment type="similarity">
    <text evidence="4 14">Belongs to the cytochrome P450 family.</text>
</comment>
<dbReference type="Pfam" id="PF00067">
    <property type="entry name" value="p450"/>
    <property type="match status" value="1"/>
</dbReference>
<name>A0ABD2N597_9CUCU</name>
<dbReference type="CDD" id="cd11056">
    <property type="entry name" value="CYP6-like"/>
    <property type="match status" value="1"/>
</dbReference>
<dbReference type="InterPro" id="IPR001128">
    <property type="entry name" value="Cyt_P450"/>
</dbReference>
<dbReference type="Gene3D" id="1.10.630.10">
    <property type="entry name" value="Cytochrome P450"/>
    <property type="match status" value="1"/>
</dbReference>
<evidence type="ECO:0000313" key="15">
    <source>
        <dbReference type="EMBL" id="KAL3273886.1"/>
    </source>
</evidence>
<dbReference type="PANTHER" id="PTHR24292:SF54">
    <property type="entry name" value="CYP9F3-RELATED"/>
    <property type="match status" value="1"/>
</dbReference>
<reference evidence="15 16" key="1">
    <citation type="journal article" date="2021" name="BMC Biol.">
        <title>Horizontally acquired antibacterial genes associated with adaptive radiation of ladybird beetles.</title>
        <authorList>
            <person name="Li H.S."/>
            <person name="Tang X.F."/>
            <person name="Huang Y.H."/>
            <person name="Xu Z.Y."/>
            <person name="Chen M.L."/>
            <person name="Du X.Y."/>
            <person name="Qiu B.Y."/>
            <person name="Chen P.T."/>
            <person name="Zhang W."/>
            <person name="Slipinski A."/>
            <person name="Escalona H.E."/>
            <person name="Waterhouse R.M."/>
            <person name="Zwick A."/>
            <person name="Pang H."/>
        </authorList>
    </citation>
    <scope>NUCLEOTIDE SEQUENCE [LARGE SCALE GENOMIC DNA]</scope>
    <source>
        <strain evidence="15">SYSU2018</strain>
    </source>
</reference>
<dbReference type="InterPro" id="IPR036396">
    <property type="entry name" value="Cyt_P450_sf"/>
</dbReference>
<evidence type="ECO:0000256" key="7">
    <source>
        <dbReference type="ARBA" id="ARBA00022824"/>
    </source>
</evidence>
<dbReference type="PRINTS" id="PR00385">
    <property type="entry name" value="P450"/>
</dbReference>
<evidence type="ECO:0000256" key="5">
    <source>
        <dbReference type="ARBA" id="ARBA00022617"/>
    </source>
</evidence>
<evidence type="ECO:0000256" key="13">
    <source>
        <dbReference type="PIRSR" id="PIRSR602401-1"/>
    </source>
</evidence>
<keyword evidence="9 14" id="KW-0560">Oxidoreductase</keyword>
<evidence type="ECO:0000256" key="10">
    <source>
        <dbReference type="ARBA" id="ARBA00023004"/>
    </source>
</evidence>
<dbReference type="InterPro" id="IPR050476">
    <property type="entry name" value="Insect_CytP450_Detox"/>
</dbReference>
<keyword evidence="6 13" id="KW-0479">Metal-binding</keyword>
<evidence type="ECO:0000313" key="16">
    <source>
        <dbReference type="Proteomes" id="UP001516400"/>
    </source>
</evidence>
<dbReference type="PRINTS" id="PR00463">
    <property type="entry name" value="EP450I"/>
</dbReference>